<evidence type="ECO:0008006" key="5">
    <source>
        <dbReference type="Google" id="ProtNLM"/>
    </source>
</evidence>
<feature type="chain" id="PRO_5012357439" description="Secreted protein" evidence="2">
    <location>
        <begin position="21"/>
        <end position="201"/>
    </location>
</feature>
<feature type="transmembrane region" description="Helical" evidence="1">
    <location>
        <begin position="170"/>
        <end position="192"/>
    </location>
</feature>
<dbReference type="Proteomes" id="UP000219111">
    <property type="component" value="Unassembled WGS sequence"/>
</dbReference>
<dbReference type="AlphaFoldDB" id="A0A285RIR3"/>
<accession>A0A285RIR3</accession>
<evidence type="ECO:0000256" key="1">
    <source>
        <dbReference type="SAM" id="Phobius"/>
    </source>
</evidence>
<dbReference type="InterPro" id="IPR022472">
    <property type="entry name" value="VPLPA-CTERM"/>
</dbReference>
<keyword evidence="1" id="KW-0812">Transmembrane</keyword>
<evidence type="ECO:0000256" key="2">
    <source>
        <dbReference type="SAM" id="SignalP"/>
    </source>
</evidence>
<keyword evidence="4" id="KW-1185">Reference proteome</keyword>
<name>A0A285RIR3_9RHOB</name>
<reference evidence="4" key="1">
    <citation type="submission" date="2017-08" db="EMBL/GenBank/DDBJ databases">
        <authorList>
            <person name="Varghese N."/>
            <person name="Submissions S."/>
        </authorList>
    </citation>
    <scope>NUCLEOTIDE SEQUENCE [LARGE SCALE GENOMIC DNA]</scope>
    <source>
        <strain evidence="4">JA276</strain>
    </source>
</reference>
<feature type="transmembrane region" description="Helical" evidence="1">
    <location>
        <begin position="131"/>
        <end position="150"/>
    </location>
</feature>
<dbReference type="NCBIfam" id="TIGR03370">
    <property type="entry name" value="VPLPA-CTERM"/>
    <property type="match status" value="1"/>
</dbReference>
<feature type="transmembrane region" description="Helical" evidence="1">
    <location>
        <begin position="102"/>
        <end position="124"/>
    </location>
</feature>
<proteinExistence type="predicted"/>
<gene>
    <name evidence="3" type="ORF">SAMN05877831_101309</name>
</gene>
<evidence type="ECO:0000313" key="4">
    <source>
        <dbReference type="Proteomes" id="UP000219111"/>
    </source>
</evidence>
<sequence length="201" mass="20498">MNMKYWISAALIAAALPAGAATVTESGSGEFSSVWTSPTVIAAGTDTVTGSGSGGDVDVIELTGLDSSVTGITIDFSAASYYSSGWYGAGGSVLYSTEPFEWAWDGTSAGGFSIGYLSSIWGTIGSLEDTLTIALSGVTTLYIAIVNTYGSKLDYTLSVNSVESDQQEPLAAVPLSASAGLLLTGMAALAAFGRRRKARLA</sequence>
<dbReference type="EMBL" id="OBMT01000001">
    <property type="protein sequence ID" value="SOB94025.1"/>
    <property type="molecule type" value="Genomic_DNA"/>
</dbReference>
<evidence type="ECO:0000313" key="3">
    <source>
        <dbReference type="EMBL" id="SOB94025.1"/>
    </source>
</evidence>
<keyword evidence="2" id="KW-0732">Signal</keyword>
<keyword evidence="1" id="KW-0472">Membrane</keyword>
<organism evidence="3 4">
    <name type="scientific">Rhodobacter maris</name>
    <dbReference type="NCBI Taxonomy" id="446682"/>
    <lineage>
        <taxon>Bacteria</taxon>
        <taxon>Pseudomonadati</taxon>
        <taxon>Pseudomonadota</taxon>
        <taxon>Alphaproteobacteria</taxon>
        <taxon>Rhodobacterales</taxon>
        <taxon>Rhodobacter group</taxon>
        <taxon>Rhodobacter</taxon>
    </lineage>
</organism>
<protein>
    <recommendedName>
        <fullName evidence="5">Secreted protein</fullName>
    </recommendedName>
</protein>
<feature type="signal peptide" evidence="2">
    <location>
        <begin position="1"/>
        <end position="20"/>
    </location>
</feature>
<keyword evidence="1" id="KW-1133">Transmembrane helix</keyword>
<dbReference type="RefSeq" id="WP_097068338.1">
    <property type="nucleotide sequence ID" value="NZ_OBMT01000001.1"/>
</dbReference>